<accession>A0A2K9NVJ1</accession>
<dbReference type="Gene3D" id="3.40.109.10">
    <property type="entry name" value="NADH Oxidase"/>
    <property type="match status" value="1"/>
</dbReference>
<dbReference type="PANTHER" id="PTHR43425">
    <property type="entry name" value="OXYGEN-INSENSITIVE NADPH NITROREDUCTASE"/>
    <property type="match status" value="1"/>
</dbReference>
<reference evidence="6 7" key="1">
    <citation type="submission" date="2018-01" db="EMBL/GenBank/DDBJ databases">
        <title>Complete genome sequence of Bacteriovorax stolpii DSM12778.</title>
        <authorList>
            <person name="Tang B."/>
            <person name="Chang J."/>
        </authorList>
    </citation>
    <scope>NUCLEOTIDE SEQUENCE [LARGE SCALE GENOMIC DNA]</scope>
    <source>
        <strain evidence="6 7">DSM 12778</strain>
    </source>
</reference>
<dbReference type="PANTHER" id="PTHR43425:SF2">
    <property type="entry name" value="OXYGEN-INSENSITIVE NADPH NITROREDUCTASE"/>
    <property type="match status" value="1"/>
</dbReference>
<protein>
    <submittedName>
        <fullName evidence="6">NADPH-dependent oxidoreductase</fullName>
    </submittedName>
</protein>
<dbReference type="KEGG" id="bsto:C0V70_15755"/>
<keyword evidence="5" id="KW-0521">NADP</keyword>
<sequence>MLNNTFSQIAAHRSIRKYKDTPVDDEVILKIAEYAMNASSSGNMQCYSMIVTKDKKLRKELYPLHFNQEMVIEAPVLVTFCADFHRMRQWIEQNKAPLNFDNFMSFMIASIDATLVAQNFSLLAESLGLGICFMGTTLANAHLIGKALQCPDNVVPVVGFSLGYPDENPPVRKRLSLDGVMHFETYQDYSPSRIKEIYKEREELGMKRYREVPELKKMIEDNNVTSLAEVYTKLKYTRESHIGYSQNLLKYLEEQNFMHY</sequence>
<keyword evidence="7" id="KW-1185">Reference proteome</keyword>
<evidence type="ECO:0000256" key="4">
    <source>
        <dbReference type="ARBA" id="ARBA00023002"/>
    </source>
</evidence>
<dbReference type="InterPro" id="IPR029479">
    <property type="entry name" value="Nitroreductase"/>
</dbReference>
<dbReference type="RefSeq" id="WP_102244823.1">
    <property type="nucleotide sequence ID" value="NZ_CP025704.1"/>
</dbReference>
<dbReference type="InterPro" id="IPR000415">
    <property type="entry name" value="Nitroreductase-like"/>
</dbReference>
<evidence type="ECO:0000256" key="2">
    <source>
        <dbReference type="ARBA" id="ARBA00022630"/>
    </source>
</evidence>
<dbReference type="EMBL" id="CP025704">
    <property type="protein sequence ID" value="AUN99532.1"/>
    <property type="molecule type" value="Genomic_DNA"/>
</dbReference>
<evidence type="ECO:0000313" key="6">
    <source>
        <dbReference type="EMBL" id="AUN99532.1"/>
    </source>
</evidence>
<keyword evidence="2 5" id="KW-0285">Flavoprotein</keyword>
<evidence type="ECO:0000256" key="3">
    <source>
        <dbReference type="ARBA" id="ARBA00022643"/>
    </source>
</evidence>
<name>A0A2K9NVJ1_BACTC</name>
<dbReference type="GO" id="GO:0016491">
    <property type="term" value="F:oxidoreductase activity"/>
    <property type="evidence" value="ECO:0007669"/>
    <property type="project" value="UniProtKB-UniRule"/>
</dbReference>
<organism evidence="6 7">
    <name type="scientific">Bacteriovorax stolpii</name>
    <name type="common">Bdellovibrio stolpii</name>
    <dbReference type="NCBI Taxonomy" id="960"/>
    <lineage>
        <taxon>Bacteria</taxon>
        <taxon>Pseudomonadati</taxon>
        <taxon>Bdellovibrionota</taxon>
        <taxon>Bacteriovoracia</taxon>
        <taxon>Bacteriovoracales</taxon>
        <taxon>Bacteriovoracaceae</taxon>
        <taxon>Bacteriovorax</taxon>
    </lineage>
</organism>
<proteinExistence type="inferred from homology"/>
<keyword evidence="3 5" id="KW-0288">FMN</keyword>
<dbReference type="InterPro" id="IPR016446">
    <property type="entry name" value="Flavin_OxRdtase_Frp"/>
</dbReference>
<dbReference type="AlphaFoldDB" id="A0A2K9NVJ1"/>
<evidence type="ECO:0000256" key="5">
    <source>
        <dbReference type="PIRNR" id="PIRNR005426"/>
    </source>
</evidence>
<evidence type="ECO:0000313" key="7">
    <source>
        <dbReference type="Proteomes" id="UP000235584"/>
    </source>
</evidence>
<keyword evidence="4 5" id="KW-0560">Oxidoreductase</keyword>
<gene>
    <name evidence="6" type="ORF">C0V70_15755</name>
</gene>
<dbReference type="Pfam" id="PF00881">
    <property type="entry name" value="Nitroreductase"/>
    <property type="match status" value="1"/>
</dbReference>
<evidence type="ECO:0000256" key="1">
    <source>
        <dbReference type="ARBA" id="ARBA00008366"/>
    </source>
</evidence>
<dbReference type="SUPFAM" id="SSF55469">
    <property type="entry name" value="FMN-dependent nitroreductase-like"/>
    <property type="match status" value="1"/>
</dbReference>
<dbReference type="PIRSF" id="PIRSF005426">
    <property type="entry name" value="Frp"/>
    <property type="match status" value="1"/>
</dbReference>
<comment type="similarity">
    <text evidence="1 5">Belongs to the flavin oxidoreductase frp family.</text>
</comment>
<dbReference type="Proteomes" id="UP000235584">
    <property type="component" value="Chromosome"/>
</dbReference>